<dbReference type="AlphaFoldDB" id="A0A2T2WUU3"/>
<evidence type="ECO:0000313" key="1">
    <source>
        <dbReference type="EMBL" id="PSR26001.1"/>
    </source>
</evidence>
<dbReference type="Proteomes" id="UP000242699">
    <property type="component" value="Unassembled WGS sequence"/>
</dbReference>
<evidence type="ECO:0000313" key="2">
    <source>
        <dbReference type="Proteomes" id="UP000242699"/>
    </source>
</evidence>
<organism evidence="1 2">
    <name type="scientific">Sulfobacillus benefaciens</name>
    <dbReference type="NCBI Taxonomy" id="453960"/>
    <lineage>
        <taxon>Bacteria</taxon>
        <taxon>Bacillati</taxon>
        <taxon>Bacillota</taxon>
        <taxon>Clostridia</taxon>
        <taxon>Eubacteriales</taxon>
        <taxon>Clostridiales Family XVII. Incertae Sedis</taxon>
        <taxon>Sulfobacillus</taxon>
    </lineage>
</organism>
<sequence length="79" mass="8655">MPREPTVRRVLQQLDVDALATVLAQWLAAASPAGRETIAFDEKSVRGSGHGACKRSVYLLSALVHRTGRVIGRGFSHWE</sequence>
<proteinExistence type="predicted"/>
<protein>
    <recommendedName>
        <fullName evidence="3">Transposase</fullName>
    </recommendedName>
</protein>
<evidence type="ECO:0008006" key="3">
    <source>
        <dbReference type="Google" id="ProtNLM"/>
    </source>
</evidence>
<reference evidence="1 2" key="1">
    <citation type="journal article" date="2014" name="BMC Genomics">
        <title>Comparison of environmental and isolate Sulfobacillus genomes reveals diverse carbon, sulfur, nitrogen, and hydrogen metabolisms.</title>
        <authorList>
            <person name="Justice N.B."/>
            <person name="Norman A."/>
            <person name="Brown C.T."/>
            <person name="Singh A."/>
            <person name="Thomas B.C."/>
            <person name="Banfield J.F."/>
        </authorList>
    </citation>
    <scope>NUCLEOTIDE SEQUENCE [LARGE SCALE GENOMIC DNA]</scope>
    <source>
        <strain evidence="1">AMDSBA1</strain>
    </source>
</reference>
<gene>
    <name evidence="1" type="ORF">C7B43_15425</name>
</gene>
<name>A0A2T2WUU3_9FIRM</name>
<dbReference type="EMBL" id="PXYT01000045">
    <property type="protein sequence ID" value="PSR26001.1"/>
    <property type="molecule type" value="Genomic_DNA"/>
</dbReference>
<accession>A0A2T2WUU3</accession>
<comment type="caution">
    <text evidence="1">The sequence shown here is derived from an EMBL/GenBank/DDBJ whole genome shotgun (WGS) entry which is preliminary data.</text>
</comment>